<gene>
    <name evidence="1" type="ORF">GSD1FS_1725</name>
</gene>
<keyword evidence="2" id="KW-1185">Reference proteome</keyword>
<sequence>MSQLPYTPSFNTVMRSAHRHYLRRERQRRTKRRILTILTVLLLLAAATTIWSLASTRGHTPMVRAQLVAQCQTAHTDTMDAYNNAVRARNGFLHRFEQGQVPDGPDTGDLLGLEPAKPTTMDCNADTQHALDAYQRQTAQLNTVAQRFTNV</sequence>
<dbReference type="RefSeq" id="WP_196425071.1">
    <property type="nucleotide sequence ID" value="NZ_WNLP01000010.1"/>
</dbReference>
<name>A0A7K1J6Q6_9BIFI</name>
<reference evidence="1 2" key="1">
    <citation type="submission" date="2019-09" db="EMBL/GenBank/DDBJ databases">
        <title>Bifidobacterium canis sp. nov., isolated from the digestive tract of German Shepherd dog puppy.</title>
        <authorList>
            <person name="Bunesova V."/>
        </authorList>
    </citation>
    <scope>NUCLEOTIDE SEQUENCE [LARGE SCALE GENOMIC DNA]</scope>
    <source>
        <strain evidence="1 2">GSD1FS</strain>
    </source>
</reference>
<dbReference type="AlphaFoldDB" id="A0A7K1J6Q6"/>
<dbReference type="Proteomes" id="UP000487882">
    <property type="component" value="Unassembled WGS sequence"/>
</dbReference>
<comment type="caution">
    <text evidence="1">The sequence shown here is derived from an EMBL/GenBank/DDBJ whole genome shotgun (WGS) entry which is preliminary data.</text>
</comment>
<evidence type="ECO:0000313" key="1">
    <source>
        <dbReference type="EMBL" id="MUH60354.1"/>
    </source>
</evidence>
<protein>
    <submittedName>
        <fullName evidence="1">Uncharacterized protein</fullName>
    </submittedName>
</protein>
<organism evidence="1 2">
    <name type="scientific">Bifidobacterium canis</name>
    <dbReference type="NCBI Taxonomy" id="2610880"/>
    <lineage>
        <taxon>Bacteria</taxon>
        <taxon>Bacillati</taxon>
        <taxon>Actinomycetota</taxon>
        <taxon>Actinomycetes</taxon>
        <taxon>Bifidobacteriales</taxon>
        <taxon>Bifidobacteriaceae</taxon>
        <taxon>Bifidobacterium</taxon>
    </lineage>
</organism>
<accession>A0A7K1J6Q6</accession>
<evidence type="ECO:0000313" key="2">
    <source>
        <dbReference type="Proteomes" id="UP000487882"/>
    </source>
</evidence>
<dbReference type="EMBL" id="WNLP01000010">
    <property type="protein sequence ID" value="MUH60354.1"/>
    <property type="molecule type" value="Genomic_DNA"/>
</dbReference>
<proteinExistence type="predicted"/>